<dbReference type="Pfam" id="PF01844">
    <property type="entry name" value="HNH"/>
    <property type="match status" value="1"/>
</dbReference>
<evidence type="ECO:0000313" key="3">
    <source>
        <dbReference type="Proteomes" id="UP001180536"/>
    </source>
</evidence>
<protein>
    <recommendedName>
        <fullName evidence="1">HNH domain-containing protein</fullName>
    </recommendedName>
</protein>
<reference evidence="2 3" key="1">
    <citation type="submission" date="2023-07" db="EMBL/GenBank/DDBJ databases">
        <title>Sorghum-associated microbial communities from plants grown in Nebraska, USA.</title>
        <authorList>
            <person name="Schachtman D."/>
        </authorList>
    </citation>
    <scope>NUCLEOTIDE SEQUENCE [LARGE SCALE GENOMIC DNA]</scope>
    <source>
        <strain evidence="2 3">BE310</strain>
    </source>
</reference>
<dbReference type="Proteomes" id="UP001180536">
    <property type="component" value="Unassembled WGS sequence"/>
</dbReference>
<dbReference type="Gene3D" id="1.10.30.50">
    <property type="match status" value="1"/>
</dbReference>
<feature type="domain" description="HNH" evidence="1">
    <location>
        <begin position="103"/>
        <end position="144"/>
    </location>
</feature>
<proteinExistence type="predicted"/>
<dbReference type="EMBL" id="JAVDXQ010000003">
    <property type="protein sequence ID" value="MDR7297391.1"/>
    <property type="molecule type" value="Genomic_DNA"/>
</dbReference>
<keyword evidence="3" id="KW-1185">Reference proteome</keyword>
<dbReference type="CDD" id="cd00085">
    <property type="entry name" value="HNHc"/>
    <property type="match status" value="1"/>
</dbReference>
<accession>A0ABU1ZBH8</accession>
<gene>
    <name evidence="2" type="ORF">J2X16_002738</name>
</gene>
<name>A0ABU1ZBH8_9BURK</name>
<organism evidence="2 3">
    <name type="scientific">Pelomonas aquatica</name>
    <dbReference type="NCBI Taxonomy" id="431058"/>
    <lineage>
        <taxon>Bacteria</taxon>
        <taxon>Pseudomonadati</taxon>
        <taxon>Pseudomonadota</taxon>
        <taxon>Betaproteobacteria</taxon>
        <taxon>Burkholderiales</taxon>
        <taxon>Sphaerotilaceae</taxon>
        <taxon>Roseateles</taxon>
    </lineage>
</organism>
<comment type="caution">
    <text evidence="2">The sequence shown here is derived from an EMBL/GenBank/DDBJ whole genome shotgun (WGS) entry which is preliminary data.</text>
</comment>
<sequence length="282" mass="30682">MKRLPLPAFEVKDAVEQCAAGITIVERSQALLAALPTFQAAEATYKALAPAGQLFQIPTSDQVTPLLSGDLMGTIYKSHFARPGAPSRALYEAIRFAPPYGLCPMCGQRIVASVDHYLPQSLHPIFNLTPANLVPACSDCNKGKLAKFAQCAEEQTLHPYFDDLGNERWLVVDVRETAPPSIAYRVRPPAGWSPVLAARVQHHFKVMGLAELYAAQAASELADISFSLGELAKTGGPASVRTHLQGEFASRHARDANSWKTALYEGLCASDWFCNQGYLLVR</sequence>
<dbReference type="InterPro" id="IPR002711">
    <property type="entry name" value="HNH"/>
</dbReference>
<evidence type="ECO:0000313" key="2">
    <source>
        <dbReference type="EMBL" id="MDR7297391.1"/>
    </source>
</evidence>
<dbReference type="InterPro" id="IPR003615">
    <property type="entry name" value="HNH_nuc"/>
</dbReference>
<dbReference type="RefSeq" id="WP_310345492.1">
    <property type="nucleotide sequence ID" value="NZ_JAVDXQ010000003.1"/>
</dbReference>
<evidence type="ECO:0000259" key="1">
    <source>
        <dbReference type="Pfam" id="PF01844"/>
    </source>
</evidence>